<dbReference type="EC" id="3.6.1.-" evidence="4"/>
<comment type="cofactor">
    <cofactor evidence="4">
        <name>a divalent metal cation</name>
        <dbReference type="ChEBI" id="CHEBI:60240"/>
    </cofactor>
</comment>
<evidence type="ECO:0000313" key="7">
    <source>
        <dbReference type="Proteomes" id="UP001279553"/>
    </source>
</evidence>
<evidence type="ECO:0000256" key="1">
    <source>
        <dbReference type="ARBA" id="ARBA00001936"/>
    </source>
</evidence>
<keyword evidence="7" id="KW-1185">Reference proteome</keyword>
<comment type="function">
    <text evidence="4">Accelerates the degradation of transcripts by removing pyrophosphate from the 5'-end of triphosphorylated RNA, leading to a more labile monophosphorylated state that can stimulate subsequent ribonuclease cleavage.</text>
</comment>
<dbReference type="PRINTS" id="PR00502">
    <property type="entry name" value="NUDIXFAMILY"/>
</dbReference>
<dbReference type="HAMAP" id="MF_00298">
    <property type="entry name" value="Nudix_RppH"/>
    <property type="match status" value="1"/>
</dbReference>
<dbReference type="Proteomes" id="UP001279553">
    <property type="component" value="Unassembled WGS sequence"/>
</dbReference>
<dbReference type="InterPro" id="IPR000086">
    <property type="entry name" value="NUDIX_hydrolase_dom"/>
</dbReference>
<dbReference type="PANTHER" id="PTHR11839">
    <property type="entry name" value="UDP/ADP-SUGAR PYROPHOSPHATASE"/>
    <property type="match status" value="1"/>
</dbReference>
<gene>
    <name evidence="4" type="primary">rppH</name>
    <name evidence="4" type="synonym">nudH</name>
    <name evidence="6" type="ORF">SIL87_13610</name>
</gene>
<name>A0AAW9DSV7_ACIAO</name>
<evidence type="ECO:0000259" key="5">
    <source>
        <dbReference type="PROSITE" id="PS51462"/>
    </source>
</evidence>
<dbReference type="GO" id="GO:0006753">
    <property type="term" value="P:nucleoside phosphate metabolic process"/>
    <property type="evidence" value="ECO:0007669"/>
    <property type="project" value="TreeGrafter"/>
</dbReference>
<dbReference type="AlphaFoldDB" id="A0AAW9DSV7"/>
<comment type="cofactor">
    <cofactor evidence="2">
        <name>Mg(2+)</name>
        <dbReference type="ChEBI" id="CHEBI:18420"/>
    </cofactor>
</comment>
<dbReference type="Pfam" id="PF00293">
    <property type="entry name" value="NUDIX"/>
    <property type="match status" value="1"/>
</dbReference>
<comment type="caution">
    <text evidence="6">The sequence shown here is derived from an EMBL/GenBank/DDBJ whole genome shotgun (WGS) entry which is preliminary data.</text>
</comment>
<dbReference type="GO" id="GO:0034432">
    <property type="term" value="F:bis(5'-adenosyl)-pentaphosphatase activity"/>
    <property type="evidence" value="ECO:0007669"/>
    <property type="project" value="TreeGrafter"/>
</dbReference>
<evidence type="ECO:0000256" key="2">
    <source>
        <dbReference type="ARBA" id="ARBA00001946"/>
    </source>
</evidence>
<dbReference type="CDD" id="cd03671">
    <property type="entry name" value="NUDIX_Ap4A_hydrolase_plant_like"/>
    <property type="match status" value="1"/>
</dbReference>
<dbReference type="GO" id="GO:0008893">
    <property type="term" value="F:guanosine-3',5'-bis(diphosphate) 3'-diphosphatase activity"/>
    <property type="evidence" value="ECO:0007669"/>
    <property type="project" value="TreeGrafter"/>
</dbReference>
<dbReference type="InterPro" id="IPR015797">
    <property type="entry name" value="NUDIX_hydrolase-like_dom_sf"/>
</dbReference>
<dbReference type="InterPro" id="IPR020476">
    <property type="entry name" value="Nudix_hydrolase"/>
</dbReference>
<dbReference type="EMBL" id="JAWXYB010000018">
    <property type="protein sequence ID" value="MDX5931800.1"/>
    <property type="molecule type" value="Genomic_DNA"/>
</dbReference>
<feature type="short sequence motif" description="Nudix box" evidence="4">
    <location>
        <begin position="45"/>
        <end position="66"/>
    </location>
</feature>
<comment type="cofactor">
    <cofactor evidence="1">
        <name>Mn(2+)</name>
        <dbReference type="ChEBI" id="CHEBI:29035"/>
    </cofactor>
</comment>
<dbReference type="PROSITE" id="PS51462">
    <property type="entry name" value="NUDIX"/>
    <property type="match status" value="1"/>
</dbReference>
<evidence type="ECO:0000256" key="3">
    <source>
        <dbReference type="ARBA" id="ARBA00022801"/>
    </source>
</evidence>
<proteinExistence type="inferred from homology"/>
<keyword evidence="3 4" id="KW-0378">Hydrolase</keyword>
<organism evidence="6 7">
    <name type="scientific">Acidiphilium acidophilum</name>
    <name type="common">Thiobacillus acidophilus</name>
    <dbReference type="NCBI Taxonomy" id="76588"/>
    <lineage>
        <taxon>Bacteria</taxon>
        <taxon>Pseudomonadati</taxon>
        <taxon>Pseudomonadota</taxon>
        <taxon>Alphaproteobacteria</taxon>
        <taxon>Acetobacterales</taxon>
        <taxon>Acidocellaceae</taxon>
        <taxon>Acidiphilium</taxon>
    </lineage>
</organism>
<dbReference type="PANTHER" id="PTHR11839:SF22">
    <property type="entry name" value="NUDIX HYDROLASE 26, CHLOROPLASTIC"/>
    <property type="match status" value="1"/>
</dbReference>
<dbReference type="NCBIfam" id="NF001938">
    <property type="entry name" value="PRK00714.1-5"/>
    <property type="match status" value="1"/>
</dbReference>
<dbReference type="GO" id="GO:0019693">
    <property type="term" value="P:ribose phosphate metabolic process"/>
    <property type="evidence" value="ECO:0007669"/>
    <property type="project" value="TreeGrafter"/>
</dbReference>
<dbReference type="Gene3D" id="3.90.79.10">
    <property type="entry name" value="Nucleoside Triphosphate Pyrophosphohydrolase"/>
    <property type="match status" value="1"/>
</dbReference>
<protein>
    <recommendedName>
        <fullName evidence="4">RNA pyrophosphohydrolase</fullName>
        <ecNumber evidence="4">3.6.1.-</ecNumber>
    </recommendedName>
    <alternativeName>
        <fullName evidence="4">(Di)nucleoside polyphosphate hydrolase</fullName>
    </alternativeName>
</protein>
<accession>A0AAW9DSV7</accession>
<comment type="similarity">
    <text evidence="4">Belongs to the Nudix hydrolase family. RppH subfamily.</text>
</comment>
<dbReference type="InterPro" id="IPR020084">
    <property type="entry name" value="NUDIX_hydrolase_CS"/>
</dbReference>
<reference evidence="6 7" key="1">
    <citation type="submission" date="2023-11" db="EMBL/GenBank/DDBJ databases">
        <title>MicrobeMod: A computational toolkit for identifying prokaryotic methylation and restriction-modification with nanopore sequencing.</title>
        <authorList>
            <person name="Crits-Christoph A."/>
            <person name="Kang S.C."/>
            <person name="Lee H."/>
            <person name="Ostrov N."/>
        </authorList>
    </citation>
    <scope>NUCLEOTIDE SEQUENCE [LARGE SCALE GENOMIC DNA]</scope>
    <source>
        <strain evidence="6 7">DSMZ 700</strain>
    </source>
</reference>
<feature type="domain" description="Nudix hydrolase" evidence="5">
    <location>
        <begin position="8"/>
        <end position="153"/>
    </location>
</feature>
<dbReference type="InterPro" id="IPR022927">
    <property type="entry name" value="RppH"/>
</dbReference>
<dbReference type="PROSITE" id="PS00893">
    <property type="entry name" value="NUDIX_BOX"/>
    <property type="match status" value="1"/>
</dbReference>
<sequence>MTDPSSLPYRPNVGAALFNHAGKILIARRLEHQAVLSHPWQLPQGGIDPGEDPAIAVMRELREEIGTNAAIILGSIAEWLSYDFPPEIRTSLGTRHRGQRQRWFALRFTGTDDLIRLDADAHQEFSAWRWADLAEIPALAVPFKRHIYERIARDFAVFAKPEGE</sequence>
<evidence type="ECO:0000313" key="6">
    <source>
        <dbReference type="EMBL" id="MDX5931800.1"/>
    </source>
</evidence>
<evidence type="ECO:0000256" key="4">
    <source>
        <dbReference type="HAMAP-Rule" id="MF_00298"/>
    </source>
</evidence>
<dbReference type="SUPFAM" id="SSF55811">
    <property type="entry name" value="Nudix"/>
    <property type="match status" value="1"/>
</dbReference>
<dbReference type="RefSeq" id="WP_319614688.1">
    <property type="nucleotide sequence ID" value="NZ_JAWXYB010000018.1"/>
</dbReference>